<dbReference type="EMBL" id="JAFCJH010000011">
    <property type="protein sequence ID" value="MBR0796323.1"/>
    <property type="molecule type" value="Genomic_DNA"/>
</dbReference>
<evidence type="ECO:0000313" key="3">
    <source>
        <dbReference type="Proteomes" id="UP001315278"/>
    </source>
</evidence>
<dbReference type="InterPro" id="IPR007024">
    <property type="entry name" value="BLUF_domain"/>
</dbReference>
<organism evidence="2 3">
    <name type="scientific">Bradyrhizobium jicamae</name>
    <dbReference type="NCBI Taxonomy" id="280332"/>
    <lineage>
        <taxon>Bacteria</taxon>
        <taxon>Pseudomonadati</taxon>
        <taxon>Pseudomonadota</taxon>
        <taxon>Alphaproteobacteria</taxon>
        <taxon>Hyphomicrobiales</taxon>
        <taxon>Nitrobacteraceae</taxon>
        <taxon>Bradyrhizobium</taxon>
    </lineage>
</organism>
<dbReference type="SUPFAM" id="SSF54975">
    <property type="entry name" value="Acylphosphatase/BLUF domain-like"/>
    <property type="match status" value="1"/>
</dbReference>
<evidence type="ECO:0000313" key="2">
    <source>
        <dbReference type="EMBL" id="MBR0796323.1"/>
    </source>
</evidence>
<keyword evidence="3" id="KW-1185">Reference proteome</keyword>
<sequence length="229" mass="25398">MRAKEDILTAAKSASNYNLQISGMPVRRPLRGATIIVVLEHLEPAPAIACGLPRYVSSTGLTRDPQPLFRKAWKMPQDLHSLIYVSHSNSHVSHDAADRIINDILLTSRTRNARLGVTGALLFSEGCFTQVLEGDKNAVETIYDAIQRDMRHRDVTLLSFKPARVRYFSEWSMAYAGISVGPVWTSKIEGLLVNPSAIDGGELGCDLIEMMTDLVWHQELDRPAFRGPG</sequence>
<feature type="domain" description="BLUF" evidence="1">
    <location>
        <begin position="79"/>
        <end position="174"/>
    </location>
</feature>
<dbReference type="Proteomes" id="UP001315278">
    <property type="component" value="Unassembled WGS sequence"/>
</dbReference>
<gene>
    <name evidence="2" type="ORF">JQ615_13095</name>
</gene>
<dbReference type="Pfam" id="PF04940">
    <property type="entry name" value="BLUF"/>
    <property type="match status" value="1"/>
</dbReference>
<dbReference type="RefSeq" id="WP_212492797.1">
    <property type="nucleotide sequence ID" value="NZ_JAFCJH010000011.1"/>
</dbReference>
<dbReference type="PROSITE" id="PS50925">
    <property type="entry name" value="BLUF"/>
    <property type="match status" value="1"/>
</dbReference>
<name>A0ABS5FHQ8_9BRAD</name>
<dbReference type="InterPro" id="IPR036046">
    <property type="entry name" value="Acylphosphatase-like_dom_sf"/>
</dbReference>
<evidence type="ECO:0000259" key="1">
    <source>
        <dbReference type="PROSITE" id="PS50925"/>
    </source>
</evidence>
<dbReference type="Gene3D" id="3.30.70.100">
    <property type="match status" value="1"/>
</dbReference>
<reference evidence="3" key="1">
    <citation type="journal article" date="2021" name="ISME J.">
        <title>Evolutionary origin and ecological implication of a unique nif island in free-living Bradyrhizobium lineages.</title>
        <authorList>
            <person name="Tao J."/>
        </authorList>
    </citation>
    <scope>NUCLEOTIDE SEQUENCE [LARGE SCALE GENOMIC DNA]</scope>
    <source>
        <strain evidence="3">SZCCT0434</strain>
    </source>
</reference>
<accession>A0ABS5FHQ8</accession>
<dbReference type="SMART" id="SM01034">
    <property type="entry name" value="BLUF"/>
    <property type="match status" value="1"/>
</dbReference>
<protein>
    <submittedName>
        <fullName evidence="2">BLUF domain-containing protein</fullName>
    </submittedName>
</protein>
<proteinExistence type="predicted"/>
<comment type="caution">
    <text evidence="2">The sequence shown here is derived from an EMBL/GenBank/DDBJ whole genome shotgun (WGS) entry which is preliminary data.</text>
</comment>